<sequence>MTTTGEIHVVPVSGRGSVRGGRRGDGAHHGRHRERRQGALLVGGSIVSGGRVVTNPSPPPQNPQQLGLHMNLRAFNPSGRARMYYVNIRAYVFDKNTSASSSPTPEYDSIFYFKPDGIDVLQQEAVDSLMTAKMAKDQVTPPYYDMLYNGSSISDVTLRLDGELVTEVNSRLNETRPMTSYYCEQLLVGGDSDDLKGRQDLSVVGGSIVSGGRFVTEPPQPPEVGLAFNMNLRALNPSGRARMYYVNITAFLFGNNTSASASSTPEDDSIFYIKPHDIAVLQQETVDSLVTAKLTKEQVTPPRYYDMLYNGSSNAASATLNETRPMTSYYCEQLLVGGDSDDLKGRQDVICRQQRRS</sequence>
<dbReference type="AlphaFoldDB" id="A0A835KLT4"/>
<keyword evidence="3" id="KW-1185">Reference proteome</keyword>
<evidence type="ECO:0000313" key="3">
    <source>
        <dbReference type="Proteomes" id="UP000636709"/>
    </source>
</evidence>
<feature type="region of interest" description="Disordered" evidence="1">
    <location>
        <begin position="12"/>
        <end position="34"/>
    </location>
</feature>
<dbReference type="OrthoDB" id="657467at2759"/>
<dbReference type="PANTHER" id="PTHR36480:SF10">
    <property type="entry name" value="LATE EMBRYOGENESIS ABUNDANT PROTEIN LEA-2 SUBGROUP DOMAIN-CONTAINING PROTEIN"/>
    <property type="match status" value="1"/>
</dbReference>
<evidence type="ECO:0000256" key="1">
    <source>
        <dbReference type="SAM" id="MobiDB-lite"/>
    </source>
</evidence>
<protein>
    <submittedName>
        <fullName evidence="2">Uncharacterized protein</fullName>
    </submittedName>
</protein>
<comment type="caution">
    <text evidence="2">The sequence shown here is derived from an EMBL/GenBank/DDBJ whole genome shotgun (WGS) entry which is preliminary data.</text>
</comment>
<reference evidence="2" key="1">
    <citation type="submission" date="2020-07" db="EMBL/GenBank/DDBJ databases">
        <title>Genome sequence and genetic diversity analysis of an under-domesticated orphan crop, white fonio (Digitaria exilis).</title>
        <authorList>
            <person name="Bennetzen J.L."/>
            <person name="Chen S."/>
            <person name="Ma X."/>
            <person name="Wang X."/>
            <person name="Yssel A.E.J."/>
            <person name="Chaluvadi S.R."/>
            <person name="Johnson M."/>
            <person name="Gangashetty P."/>
            <person name="Hamidou F."/>
            <person name="Sanogo M.D."/>
            <person name="Zwaenepoel A."/>
            <person name="Wallace J."/>
            <person name="Van De Peer Y."/>
            <person name="Van Deynze A."/>
        </authorList>
    </citation>
    <scope>NUCLEOTIDE SEQUENCE</scope>
    <source>
        <tissue evidence="2">Leaves</tissue>
    </source>
</reference>
<organism evidence="2 3">
    <name type="scientific">Digitaria exilis</name>
    <dbReference type="NCBI Taxonomy" id="1010633"/>
    <lineage>
        <taxon>Eukaryota</taxon>
        <taxon>Viridiplantae</taxon>
        <taxon>Streptophyta</taxon>
        <taxon>Embryophyta</taxon>
        <taxon>Tracheophyta</taxon>
        <taxon>Spermatophyta</taxon>
        <taxon>Magnoliopsida</taxon>
        <taxon>Liliopsida</taxon>
        <taxon>Poales</taxon>
        <taxon>Poaceae</taxon>
        <taxon>PACMAD clade</taxon>
        <taxon>Panicoideae</taxon>
        <taxon>Panicodae</taxon>
        <taxon>Paniceae</taxon>
        <taxon>Anthephorinae</taxon>
        <taxon>Digitaria</taxon>
    </lineage>
</organism>
<proteinExistence type="predicted"/>
<dbReference type="PANTHER" id="PTHR36480">
    <property type="entry name" value="OS06G0118900 PROTEIN-RELATED"/>
    <property type="match status" value="1"/>
</dbReference>
<accession>A0A835KLT4</accession>
<dbReference type="EMBL" id="JACEFO010001603">
    <property type="protein sequence ID" value="KAF8732675.1"/>
    <property type="molecule type" value="Genomic_DNA"/>
</dbReference>
<dbReference type="Proteomes" id="UP000636709">
    <property type="component" value="Unassembled WGS sequence"/>
</dbReference>
<evidence type="ECO:0000313" key="2">
    <source>
        <dbReference type="EMBL" id="KAF8732675.1"/>
    </source>
</evidence>
<gene>
    <name evidence="2" type="ORF">HU200_015006</name>
</gene>
<name>A0A835KLT4_9POAL</name>